<keyword evidence="5 6" id="KW-0472">Membrane</keyword>
<comment type="subcellular location">
    <subcellularLocation>
        <location evidence="1">Membrane</location>
        <topology evidence="1">Multi-pass membrane protein</topology>
    </subcellularLocation>
</comment>
<sequence>MAVLNIRVNDALTINPPAGDQFYTVNGSNWSWTVAAVYTLTFVIVYALSFKARAGEKFFHYLFTVANLVGAITYFALASDIGFSVVEVSNNLNYGLTRQIFFAKYINWVVNFPIAIISLGVLSGVSWTTIIYNIFLSWTWIISYLVGAYTTTNYKWGFFAFGTVAWIALAISTLTTGLTSAGRVDIRRDYITLAGWLNLLWLLYPIAWGLSDGGNKIGVTPSFIFFGVLDILLIPVLTYATIVLSRKWDYGKLNIAFTQYGRVASAPGTYPEKAAPAPAATAAV</sequence>
<dbReference type="Proteomes" id="UP001321760">
    <property type="component" value="Unassembled WGS sequence"/>
</dbReference>
<dbReference type="CDD" id="cd15239">
    <property type="entry name" value="7tm_YRO2_fungal-like"/>
    <property type="match status" value="1"/>
</dbReference>
<comment type="caution">
    <text evidence="7">The sequence shown here is derived from an EMBL/GenBank/DDBJ whole genome shotgun (WGS) entry which is preliminary data.</text>
</comment>
<keyword evidence="3 6" id="KW-0812">Transmembrane</keyword>
<gene>
    <name evidence="7" type="ORF">QBC34DRAFT_105329</name>
</gene>
<dbReference type="AlphaFoldDB" id="A0AAV9H4V4"/>
<dbReference type="SUPFAM" id="SSF81321">
    <property type="entry name" value="Family A G protein-coupled receptor-like"/>
    <property type="match status" value="1"/>
</dbReference>
<dbReference type="EMBL" id="MU865915">
    <property type="protein sequence ID" value="KAK4455000.1"/>
    <property type="molecule type" value="Genomic_DNA"/>
</dbReference>
<reference evidence="7" key="2">
    <citation type="submission" date="2023-05" db="EMBL/GenBank/DDBJ databases">
        <authorList>
            <consortium name="Lawrence Berkeley National Laboratory"/>
            <person name="Steindorff A."/>
            <person name="Hensen N."/>
            <person name="Bonometti L."/>
            <person name="Westerberg I."/>
            <person name="Brannstrom I.O."/>
            <person name="Guillou S."/>
            <person name="Cros-Aarteil S."/>
            <person name="Calhoun S."/>
            <person name="Haridas S."/>
            <person name="Kuo A."/>
            <person name="Mondo S."/>
            <person name="Pangilinan J."/>
            <person name="Riley R."/>
            <person name="Labutti K."/>
            <person name="Andreopoulos B."/>
            <person name="Lipzen A."/>
            <person name="Chen C."/>
            <person name="Yanf M."/>
            <person name="Daum C."/>
            <person name="Ng V."/>
            <person name="Clum A."/>
            <person name="Ohm R."/>
            <person name="Martin F."/>
            <person name="Silar P."/>
            <person name="Natvig D."/>
            <person name="Lalanne C."/>
            <person name="Gautier V."/>
            <person name="Ament-Velasquez S.L."/>
            <person name="Kruys A."/>
            <person name="Hutchinson M.I."/>
            <person name="Powell A.J."/>
            <person name="Barry K."/>
            <person name="Miller A.N."/>
            <person name="Grigoriev I.V."/>
            <person name="Debuchy R."/>
            <person name="Gladieux P."/>
            <person name="Thoren M.H."/>
            <person name="Johannesson H."/>
        </authorList>
    </citation>
    <scope>NUCLEOTIDE SEQUENCE</scope>
    <source>
        <strain evidence="7">PSN243</strain>
    </source>
</reference>
<evidence type="ECO:0000256" key="6">
    <source>
        <dbReference type="SAM" id="Phobius"/>
    </source>
</evidence>
<keyword evidence="4 6" id="KW-1133">Transmembrane helix</keyword>
<organism evidence="7 8">
    <name type="scientific">Podospora aff. communis PSN243</name>
    <dbReference type="NCBI Taxonomy" id="3040156"/>
    <lineage>
        <taxon>Eukaryota</taxon>
        <taxon>Fungi</taxon>
        <taxon>Dikarya</taxon>
        <taxon>Ascomycota</taxon>
        <taxon>Pezizomycotina</taxon>
        <taxon>Sordariomycetes</taxon>
        <taxon>Sordariomycetidae</taxon>
        <taxon>Sordariales</taxon>
        <taxon>Podosporaceae</taxon>
        <taxon>Podospora</taxon>
    </lineage>
</organism>
<proteinExistence type="inferred from homology"/>
<evidence type="ECO:0000256" key="4">
    <source>
        <dbReference type="ARBA" id="ARBA00022989"/>
    </source>
</evidence>
<protein>
    <submittedName>
        <fullName evidence="7">Heat shock protein 30</fullName>
    </submittedName>
</protein>
<evidence type="ECO:0000313" key="8">
    <source>
        <dbReference type="Proteomes" id="UP001321760"/>
    </source>
</evidence>
<feature type="transmembrane region" description="Helical" evidence="6">
    <location>
        <begin position="223"/>
        <end position="244"/>
    </location>
</feature>
<name>A0AAV9H4V4_9PEZI</name>
<accession>A0AAV9H4V4</accession>
<dbReference type="InterPro" id="IPR043476">
    <property type="entry name" value="Yro2-like_7TM"/>
</dbReference>
<evidence type="ECO:0000256" key="2">
    <source>
        <dbReference type="ARBA" id="ARBA00008130"/>
    </source>
</evidence>
<dbReference type="GO" id="GO:0005886">
    <property type="term" value="C:plasma membrane"/>
    <property type="evidence" value="ECO:0007669"/>
    <property type="project" value="TreeGrafter"/>
</dbReference>
<dbReference type="GO" id="GO:0005783">
    <property type="term" value="C:endoplasmic reticulum"/>
    <property type="evidence" value="ECO:0007669"/>
    <property type="project" value="TreeGrafter"/>
</dbReference>
<dbReference type="PRINTS" id="PR00251">
    <property type="entry name" value="BACTRLOPSIN"/>
</dbReference>
<dbReference type="PANTHER" id="PTHR28286:SF1">
    <property type="entry name" value="30 KDA HEAT SHOCK PROTEIN-RELATED"/>
    <property type="match status" value="1"/>
</dbReference>
<evidence type="ECO:0000256" key="3">
    <source>
        <dbReference type="ARBA" id="ARBA00022692"/>
    </source>
</evidence>
<dbReference type="Pfam" id="PF01036">
    <property type="entry name" value="Bac_rhodopsin"/>
    <property type="match status" value="1"/>
</dbReference>
<feature type="transmembrane region" description="Helical" evidence="6">
    <location>
        <begin position="105"/>
        <end position="123"/>
    </location>
</feature>
<evidence type="ECO:0000256" key="5">
    <source>
        <dbReference type="ARBA" id="ARBA00023136"/>
    </source>
</evidence>
<evidence type="ECO:0000313" key="7">
    <source>
        <dbReference type="EMBL" id="KAK4455000.1"/>
    </source>
</evidence>
<dbReference type="InterPro" id="IPR001425">
    <property type="entry name" value="Arc/bac/fun_rhodopsins"/>
</dbReference>
<feature type="transmembrane region" description="Helical" evidence="6">
    <location>
        <begin position="30"/>
        <end position="49"/>
    </location>
</feature>
<feature type="transmembrane region" description="Helical" evidence="6">
    <location>
        <begin position="61"/>
        <end position="85"/>
    </location>
</feature>
<feature type="transmembrane region" description="Helical" evidence="6">
    <location>
        <begin position="130"/>
        <end position="150"/>
    </location>
</feature>
<keyword evidence="7" id="KW-0346">Stress response</keyword>
<keyword evidence="8" id="KW-1185">Reference proteome</keyword>
<feature type="transmembrane region" description="Helical" evidence="6">
    <location>
        <begin position="156"/>
        <end position="178"/>
    </location>
</feature>
<dbReference type="SMART" id="SM01021">
    <property type="entry name" value="Bac_rhodopsin"/>
    <property type="match status" value="1"/>
</dbReference>
<reference evidence="7" key="1">
    <citation type="journal article" date="2023" name="Mol. Phylogenet. Evol.">
        <title>Genome-scale phylogeny and comparative genomics of the fungal order Sordariales.</title>
        <authorList>
            <person name="Hensen N."/>
            <person name="Bonometti L."/>
            <person name="Westerberg I."/>
            <person name="Brannstrom I.O."/>
            <person name="Guillou S."/>
            <person name="Cros-Aarteil S."/>
            <person name="Calhoun S."/>
            <person name="Haridas S."/>
            <person name="Kuo A."/>
            <person name="Mondo S."/>
            <person name="Pangilinan J."/>
            <person name="Riley R."/>
            <person name="LaButti K."/>
            <person name="Andreopoulos B."/>
            <person name="Lipzen A."/>
            <person name="Chen C."/>
            <person name="Yan M."/>
            <person name="Daum C."/>
            <person name="Ng V."/>
            <person name="Clum A."/>
            <person name="Steindorff A."/>
            <person name="Ohm R.A."/>
            <person name="Martin F."/>
            <person name="Silar P."/>
            <person name="Natvig D.O."/>
            <person name="Lalanne C."/>
            <person name="Gautier V."/>
            <person name="Ament-Velasquez S.L."/>
            <person name="Kruys A."/>
            <person name="Hutchinson M.I."/>
            <person name="Powell A.J."/>
            <person name="Barry K."/>
            <person name="Miller A.N."/>
            <person name="Grigoriev I.V."/>
            <person name="Debuchy R."/>
            <person name="Gladieux P."/>
            <person name="Hiltunen Thoren M."/>
            <person name="Johannesson H."/>
        </authorList>
    </citation>
    <scope>NUCLEOTIDE SEQUENCE</scope>
    <source>
        <strain evidence="7">PSN243</strain>
    </source>
</reference>
<comment type="similarity">
    <text evidence="2">Belongs to the archaeal/bacterial/fungal opsin family.</text>
</comment>
<evidence type="ECO:0000256" key="1">
    <source>
        <dbReference type="ARBA" id="ARBA00004141"/>
    </source>
</evidence>
<feature type="transmembrane region" description="Helical" evidence="6">
    <location>
        <begin position="190"/>
        <end position="211"/>
    </location>
</feature>
<dbReference type="PANTHER" id="PTHR28286">
    <property type="match status" value="1"/>
</dbReference>
<dbReference type="Gene3D" id="1.20.1070.10">
    <property type="entry name" value="Rhodopsin 7-helix transmembrane proteins"/>
    <property type="match status" value="1"/>
</dbReference>